<evidence type="ECO:0008006" key="3">
    <source>
        <dbReference type="Google" id="ProtNLM"/>
    </source>
</evidence>
<evidence type="ECO:0000313" key="1">
    <source>
        <dbReference type="EMBL" id="CAL1603005.1"/>
    </source>
</evidence>
<reference evidence="1 2" key="1">
    <citation type="submission" date="2024-04" db="EMBL/GenBank/DDBJ databases">
        <authorList>
            <person name="Waldvogel A.-M."/>
            <person name="Schoenle A."/>
        </authorList>
    </citation>
    <scope>NUCLEOTIDE SEQUENCE [LARGE SCALE GENOMIC DNA]</scope>
</reference>
<keyword evidence="2" id="KW-1185">Reference proteome</keyword>
<dbReference type="PANTHER" id="PTHR47027">
    <property type="entry name" value="REVERSE TRANSCRIPTASE DOMAIN-CONTAINING PROTEIN"/>
    <property type="match status" value="1"/>
</dbReference>
<evidence type="ECO:0000313" key="2">
    <source>
        <dbReference type="Proteomes" id="UP001497482"/>
    </source>
</evidence>
<gene>
    <name evidence="1" type="ORF">KC01_LOCUS30734</name>
</gene>
<dbReference type="EMBL" id="OZ035826">
    <property type="protein sequence ID" value="CAL1603005.1"/>
    <property type="molecule type" value="Genomic_DNA"/>
</dbReference>
<dbReference type="PANTHER" id="PTHR47027:SF30">
    <property type="entry name" value="THAP-TYPE DOMAIN-CONTAINING PROTEIN"/>
    <property type="match status" value="1"/>
</dbReference>
<sequence length="179" mass="20311">MVVPLYKKGDQKGVFQLLWDHTPQPSRRSSVVFIPATEHWTSSILSIGSLSVHGSSPPTGPHVFVDLEKVFDRVLRDVLWGVLQEYGVFCLRALRALYDRSRAAFASAMQEGVRFGDHRISSPLFADDVVLLAPRCLALSRWVERSFLKEFKYLGVLFTSEGRMESEIDRRIGAVMRSR</sequence>
<organism evidence="1 2">
    <name type="scientific">Knipowitschia caucasica</name>
    <name type="common">Caucasian dwarf goby</name>
    <name type="synonym">Pomatoschistus caucasicus</name>
    <dbReference type="NCBI Taxonomy" id="637954"/>
    <lineage>
        <taxon>Eukaryota</taxon>
        <taxon>Metazoa</taxon>
        <taxon>Chordata</taxon>
        <taxon>Craniata</taxon>
        <taxon>Vertebrata</taxon>
        <taxon>Euteleostomi</taxon>
        <taxon>Actinopterygii</taxon>
        <taxon>Neopterygii</taxon>
        <taxon>Teleostei</taxon>
        <taxon>Neoteleostei</taxon>
        <taxon>Acanthomorphata</taxon>
        <taxon>Gobiaria</taxon>
        <taxon>Gobiiformes</taxon>
        <taxon>Gobioidei</taxon>
        <taxon>Gobiidae</taxon>
        <taxon>Gobiinae</taxon>
        <taxon>Knipowitschia</taxon>
    </lineage>
</organism>
<dbReference type="AlphaFoldDB" id="A0AAV2LKW6"/>
<dbReference type="Proteomes" id="UP001497482">
    <property type="component" value="Chromosome 4"/>
</dbReference>
<accession>A0AAV2LKW6</accession>
<proteinExistence type="predicted"/>
<protein>
    <recommendedName>
        <fullName evidence="3">Reverse transcriptase domain-containing protein</fullName>
    </recommendedName>
</protein>
<name>A0AAV2LKW6_KNICA</name>